<name>A0A7M5U7R0_9CNID</name>
<evidence type="ECO:0000256" key="5">
    <source>
        <dbReference type="ARBA" id="ARBA00022427"/>
    </source>
</evidence>
<evidence type="ECO:0000313" key="15">
    <source>
        <dbReference type="EnsemblMetazoa" id="CLYHEMP007233.1"/>
    </source>
</evidence>
<dbReference type="GeneID" id="136801978"/>
<comment type="similarity">
    <text evidence="4">Belongs to the popeye family.</text>
</comment>
<evidence type="ECO:0000256" key="6">
    <source>
        <dbReference type="ARBA" id="ARBA00022473"/>
    </source>
</evidence>
<evidence type="ECO:0000256" key="11">
    <source>
        <dbReference type="ARBA" id="ARBA00022989"/>
    </source>
</evidence>
<accession>A0A7M5U7R0</accession>
<feature type="domain" description="POPDC1-3" evidence="14">
    <location>
        <begin position="23"/>
        <end position="248"/>
    </location>
</feature>
<protein>
    <recommendedName>
        <fullName evidence="14">POPDC1-3 domain-containing protein</fullName>
    </recommendedName>
</protein>
<dbReference type="SUPFAM" id="SSF51206">
    <property type="entry name" value="cAMP-binding domain-like"/>
    <property type="match status" value="1"/>
</dbReference>
<dbReference type="InterPro" id="IPR014710">
    <property type="entry name" value="RmlC-like_jellyroll"/>
</dbReference>
<keyword evidence="6" id="KW-0217">Developmental protein</keyword>
<evidence type="ECO:0000256" key="8">
    <source>
        <dbReference type="ARBA" id="ARBA00022692"/>
    </source>
</evidence>
<evidence type="ECO:0000256" key="2">
    <source>
        <dbReference type="ARBA" id="ARBA00004141"/>
    </source>
</evidence>
<evidence type="ECO:0000313" key="16">
    <source>
        <dbReference type="Proteomes" id="UP000594262"/>
    </source>
</evidence>
<evidence type="ECO:0000259" key="14">
    <source>
        <dbReference type="Pfam" id="PF04831"/>
    </source>
</evidence>
<dbReference type="InterPro" id="IPR055272">
    <property type="entry name" value="POPDC1-3_dom"/>
</dbReference>
<dbReference type="GO" id="GO:0051146">
    <property type="term" value="P:striated muscle cell differentiation"/>
    <property type="evidence" value="ECO:0007669"/>
    <property type="project" value="TreeGrafter"/>
</dbReference>
<dbReference type="Gene3D" id="2.60.120.10">
    <property type="entry name" value="Jelly Rolls"/>
    <property type="match status" value="1"/>
</dbReference>
<keyword evidence="8" id="KW-0812">Transmembrane</keyword>
<evidence type="ECO:0000256" key="4">
    <source>
        <dbReference type="ARBA" id="ARBA00007146"/>
    </source>
</evidence>
<dbReference type="EnsemblMetazoa" id="CLYHEMT007233.1">
    <property type="protein sequence ID" value="CLYHEMP007233.1"/>
    <property type="gene ID" value="CLYHEMG007233"/>
</dbReference>
<dbReference type="PANTHER" id="PTHR12101:SF17">
    <property type="entry name" value="BLOOD VESSEL EPICARDIAL SUBSTANCE"/>
    <property type="match status" value="1"/>
</dbReference>
<dbReference type="InterPro" id="IPR018490">
    <property type="entry name" value="cNMP-bd_dom_sf"/>
</dbReference>
<dbReference type="Pfam" id="PF04831">
    <property type="entry name" value="POPDC1-3"/>
    <property type="match status" value="1"/>
</dbReference>
<keyword evidence="13" id="KW-0325">Glycoprotein</keyword>
<dbReference type="GO" id="GO:0042391">
    <property type="term" value="P:regulation of membrane potential"/>
    <property type="evidence" value="ECO:0007669"/>
    <property type="project" value="TreeGrafter"/>
</dbReference>
<keyword evidence="7" id="KW-1003">Cell membrane</keyword>
<evidence type="ECO:0000256" key="13">
    <source>
        <dbReference type="ARBA" id="ARBA00023180"/>
    </source>
</evidence>
<keyword evidence="12" id="KW-0472">Membrane</keyword>
<dbReference type="AlphaFoldDB" id="A0A7M5U7R0"/>
<proteinExistence type="inferred from homology"/>
<dbReference type="GO" id="GO:0005923">
    <property type="term" value="C:bicellular tight junction"/>
    <property type="evidence" value="ECO:0007669"/>
    <property type="project" value="UniProtKB-SubCell"/>
</dbReference>
<sequence>MKDFFANIFQFELTTQCNWLPANQFLFQLANISLVLTYFVKPSGLYELIQLRVSLTCAGLCFGLWGGTVICSLDCMVWNLAFTVGNACHLVYILAKMWPSPFKNSHHELIFVNVFGPVGLKRYQFRTLMTKAKEIQLQTGEYYARQGYTDSKHISILADGCVEVLINGQSTNYVELFEFLDSPEWLTLTDDDAPSKYQVSLVAAEDSVIYQFQRKDLFTIFRKDELLKNIFDSIIGKDICKKLYSLHQSFLMKDCITIV</sequence>
<dbReference type="PANTHER" id="PTHR12101">
    <property type="entry name" value="POPEYE DOMAIN CONTAINING PROTEIN"/>
    <property type="match status" value="1"/>
</dbReference>
<organism evidence="15 16">
    <name type="scientific">Clytia hemisphaerica</name>
    <dbReference type="NCBI Taxonomy" id="252671"/>
    <lineage>
        <taxon>Eukaryota</taxon>
        <taxon>Metazoa</taxon>
        <taxon>Cnidaria</taxon>
        <taxon>Hydrozoa</taxon>
        <taxon>Hydroidolina</taxon>
        <taxon>Leptothecata</taxon>
        <taxon>Obeliida</taxon>
        <taxon>Clytiidae</taxon>
        <taxon>Clytia</taxon>
    </lineage>
</organism>
<keyword evidence="5" id="KW-0796">Tight junction</keyword>
<dbReference type="Proteomes" id="UP000594262">
    <property type="component" value="Unplaced"/>
</dbReference>
<dbReference type="GO" id="GO:0042383">
    <property type="term" value="C:sarcolemma"/>
    <property type="evidence" value="ECO:0007669"/>
    <property type="project" value="TreeGrafter"/>
</dbReference>
<keyword evidence="9" id="KW-0130">Cell adhesion</keyword>
<evidence type="ECO:0000256" key="7">
    <source>
        <dbReference type="ARBA" id="ARBA00022475"/>
    </source>
</evidence>
<evidence type="ECO:0000256" key="1">
    <source>
        <dbReference type="ARBA" id="ARBA00004124"/>
    </source>
</evidence>
<dbReference type="RefSeq" id="XP_066914773.1">
    <property type="nucleotide sequence ID" value="XM_067058672.1"/>
</dbReference>
<dbReference type="GO" id="GO:0030552">
    <property type="term" value="F:cAMP binding"/>
    <property type="evidence" value="ECO:0007669"/>
    <property type="project" value="TreeGrafter"/>
</dbReference>
<evidence type="ECO:0000256" key="12">
    <source>
        <dbReference type="ARBA" id="ARBA00023136"/>
    </source>
</evidence>
<keyword evidence="16" id="KW-1185">Reference proteome</keyword>
<comment type="subcellular location">
    <subcellularLocation>
        <location evidence="3">Cell junction</location>
        <location evidence="3">Tight junction</location>
    </subcellularLocation>
    <subcellularLocation>
        <location evidence="1">Lateral cell membrane</location>
    </subcellularLocation>
    <subcellularLocation>
        <location evidence="2">Membrane</location>
        <topology evidence="2">Multi-pass membrane protein</topology>
    </subcellularLocation>
</comment>
<keyword evidence="10" id="KW-0965">Cell junction</keyword>
<dbReference type="OrthoDB" id="425611at2759"/>
<dbReference type="GO" id="GO:0016328">
    <property type="term" value="C:lateral plasma membrane"/>
    <property type="evidence" value="ECO:0007669"/>
    <property type="project" value="UniProtKB-SubCell"/>
</dbReference>
<dbReference type="InterPro" id="IPR006916">
    <property type="entry name" value="POPDC1-3"/>
</dbReference>
<dbReference type="GO" id="GO:0007155">
    <property type="term" value="P:cell adhesion"/>
    <property type="evidence" value="ECO:0007669"/>
    <property type="project" value="UniProtKB-KW"/>
</dbReference>
<evidence type="ECO:0000256" key="10">
    <source>
        <dbReference type="ARBA" id="ARBA00022949"/>
    </source>
</evidence>
<keyword evidence="11" id="KW-1133">Transmembrane helix</keyword>
<reference evidence="15" key="1">
    <citation type="submission" date="2021-01" db="UniProtKB">
        <authorList>
            <consortium name="EnsemblMetazoa"/>
        </authorList>
    </citation>
    <scope>IDENTIFICATION</scope>
</reference>
<evidence type="ECO:0000256" key="3">
    <source>
        <dbReference type="ARBA" id="ARBA00004435"/>
    </source>
</evidence>
<evidence type="ECO:0000256" key="9">
    <source>
        <dbReference type="ARBA" id="ARBA00022889"/>
    </source>
</evidence>